<evidence type="ECO:0000313" key="1">
    <source>
        <dbReference type="EMBL" id="MCD9640141.1"/>
    </source>
</evidence>
<accession>A0ABS8V1B6</accession>
<dbReference type="Proteomes" id="UP000823775">
    <property type="component" value="Unassembled WGS sequence"/>
</dbReference>
<comment type="caution">
    <text evidence="1">The sequence shown here is derived from an EMBL/GenBank/DDBJ whole genome shotgun (WGS) entry which is preliminary data.</text>
</comment>
<reference evidence="1 2" key="1">
    <citation type="journal article" date="2021" name="BMC Genomics">
        <title>Datura genome reveals duplications of psychoactive alkaloid biosynthetic genes and high mutation rate following tissue culture.</title>
        <authorList>
            <person name="Rajewski A."/>
            <person name="Carter-House D."/>
            <person name="Stajich J."/>
            <person name="Litt A."/>
        </authorList>
    </citation>
    <scope>NUCLEOTIDE SEQUENCE [LARGE SCALE GENOMIC DNA]</scope>
    <source>
        <strain evidence="1">AR-01</strain>
    </source>
</reference>
<proteinExistence type="predicted"/>
<gene>
    <name evidence="1" type="ORF">HAX54_025252</name>
</gene>
<protein>
    <submittedName>
        <fullName evidence="1">Uncharacterized protein</fullName>
    </submittedName>
</protein>
<keyword evidence="2" id="KW-1185">Reference proteome</keyword>
<dbReference type="EMBL" id="JACEIK010003067">
    <property type="protein sequence ID" value="MCD9640141.1"/>
    <property type="molecule type" value="Genomic_DNA"/>
</dbReference>
<evidence type="ECO:0000313" key="2">
    <source>
        <dbReference type="Proteomes" id="UP000823775"/>
    </source>
</evidence>
<sequence>MSFHCYGIAVVVESPLQRNDGTSVESWELASYFWIHGICLYLGLVSTAAENTGHLVLKLTKKGELWKVFSGHIGVLDSRGEDLQDLLYPLPHTDEEFVPRASLSFFPLQVLSKLHVGLGQGYNRSLHSLWIGSSCTGWPAT</sequence>
<organism evidence="1 2">
    <name type="scientific">Datura stramonium</name>
    <name type="common">Jimsonweed</name>
    <name type="synonym">Common thornapple</name>
    <dbReference type="NCBI Taxonomy" id="4076"/>
    <lineage>
        <taxon>Eukaryota</taxon>
        <taxon>Viridiplantae</taxon>
        <taxon>Streptophyta</taxon>
        <taxon>Embryophyta</taxon>
        <taxon>Tracheophyta</taxon>
        <taxon>Spermatophyta</taxon>
        <taxon>Magnoliopsida</taxon>
        <taxon>eudicotyledons</taxon>
        <taxon>Gunneridae</taxon>
        <taxon>Pentapetalae</taxon>
        <taxon>asterids</taxon>
        <taxon>lamiids</taxon>
        <taxon>Solanales</taxon>
        <taxon>Solanaceae</taxon>
        <taxon>Solanoideae</taxon>
        <taxon>Datureae</taxon>
        <taxon>Datura</taxon>
    </lineage>
</organism>
<name>A0ABS8V1B6_DATST</name>